<sequence>MFQQNVERIKKCLLLLLLSIPVLVIRLLRPFVKIHFVAIGSHRMGHFIFDVECLLAEKELHPEQYKGINLYYYNKVVCNSQWDLMTRRKLRIYSISRHLAWANSKIPFGDFLEKPSISVKYATADPHRYMDKTKPHLSFTEEENRRGRAFLQSLGMKEGDKFVCFNIRDEAYMNTHYGTSSSFNQFTANHHWFRNSDISLYYKAMQALAEKGYWVFRMGKVTEKEVGVSGGKIVDYPKSGFRSDFLDMWLGGNCHFMVTTGSGIDTLCHAFRIPEVCVSLIPVTIVAYMYTNSISIFKYLKYIGGKRLTLDEMTRSGIWELGSSQSFLDQGLEWEDNTSEDIYEAVFEMVSRLDGGWKESEEDKILQKKFWQFVLRSPSYSRFYSAPAHRIGANYLRKNKELFGA</sequence>
<dbReference type="AlphaFoldDB" id="A0A4R9GMH1"/>
<keyword evidence="2" id="KW-1185">Reference proteome</keyword>
<evidence type="ECO:0000313" key="1">
    <source>
        <dbReference type="EMBL" id="TGK17259.1"/>
    </source>
</evidence>
<dbReference type="NCBIfam" id="TIGR04372">
    <property type="entry name" value="glycosyl_04372"/>
    <property type="match status" value="1"/>
</dbReference>
<reference evidence="1" key="1">
    <citation type="journal article" date="2019" name="PLoS Negl. Trop. Dis.">
        <title>Revisiting the worldwide diversity of Leptospira species in the environment.</title>
        <authorList>
            <person name="Vincent A.T."/>
            <person name="Schiettekatte O."/>
            <person name="Bourhy P."/>
            <person name="Veyrier F.J."/>
            <person name="Picardeau M."/>
        </authorList>
    </citation>
    <scope>NUCLEOTIDE SEQUENCE [LARGE SCALE GENOMIC DNA]</scope>
    <source>
        <strain evidence="1">SCS5</strain>
    </source>
</reference>
<dbReference type="OrthoDB" id="331404at2"/>
<accession>A0A4R9GMH1</accession>
<keyword evidence="1" id="KW-0808">Transferase</keyword>
<comment type="caution">
    <text evidence="1">The sequence shown here is derived from an EMBL/GenBank/DDBJ whole genome shotgun (WGS) entry which is preliminary data.</text>
</comment>
<dbReference type="EMBL" id="RQEV01000012">
    <property type="protein sequence ID" value="TGK17259.1"/>
    <property type="molecule type" value="Genomic_DNA"/>
</dbReference>
<evidence type="ECO:0000313" key="2">
    <source>
        <dbReference type="Proteomes" id="UP000297855"/>
    </source>
</evidence>
<gene>
    <name evidence="1" type="ORF">EHO61_12665</name>
</gene>
<organism evidence="1 2">
    <name type="scientific">Leptospira fluminis</name>
    <dbReference type="NCBI Taxonomy" id="2484979"/>
    <lineage>
        <taxon>Bacteria</taxon>
        <taxon>Pseudomonadati</taxon>
        <taxon>Spirochaetota</taxon>
        <taxon>Spirochaetia</taxon>
        <taxon>Leptospirales</taxon>
        <taxon>Leptospiraceae</taxon>
        <taxon>Leptospira</taxon>
    </lineage>
</organism>
<dbReference type="Proteomes" id="UP000297855">
    <property type="component" value="Unassembled WGS sequence"/>
</dbReference>
<dbReference type="InterPro" id="IPR030808">
    <property type="entry name" value="Glycosyl_04372"/>
</dbReference>
<protein>
    <submittedName>
        <fullName evidence="1">TIGR04372 family glycosyltransferase</fullName>
    </submittedName>
</protein>
<name>A0A4R9GMH1_9LEPT</name>
<proteinExistence type="predicted"/>
<dbReference type="RefSeq" id="WP_135813948.1">
    <property type="nucleotide sequence ID" value="NZ_RQEV01000012.1"/>
</dbReference>
<dbReference type="GO" id="GO:0016740">
    <property type="term" value="F:transferase activity"/>
    <property type="evidence" value="ECO:0007669"/>
    <property type="project" value="UniProtKB-KW"/>
</dbReference>